<dbReference type="InterPro" id="IPR036365">
    <property type="entry name" value="PGBD-like_sf"/>
</dbReference>
<dbReference type="Proteomes" id="UP000824260">
    <property type="component" value="Unassembled WGS sequence"/>
</dbReference>
<protein>
    <submittedName>
        <fullName evidence="3">Peptidoglycan-binding protein</fullName>
    </submittedName>
</protein>
<proteinExistence type="predicted"/>
<dbReference type="InterPro" id="IPR002477">
    <property type="entry name" value="Peptidoglycan-bd-like"/>
</dbReference>
<evidence type="ECO:0000259" key="2">
    <source>
        <dbReference type="Pfam" id="PF01471"/>
    </source>
</evidence>
<accession>A0A9D1CXL2</accession>
<dbReference type="Pfam" id="PF01471">
    <property type="entry name" value="PG_binding_1"/>
    <property type="match status" value="1"/>
</dbReference>
<gene>
    <name evidence="3" type="ORF">IAA52_12040</name>
</gene>
<feature type="domain" description="Peptidoglycan binding-like" evidence="2">
    <location>
        <begin position="378"/>
        <end position="429"/>
    </location>
</feature>
<evidence type="ECO:0000313" key="4">
    <source>
        <dbReference type="Proteomes" id="UP000824260"/>
    </source>
</evidence>
<evidence type="ECO:0000256" key="1">
    <source>
        <dbReference type="SAM" id="MobiDB-lite"/>
    </source>
</evidence>
<feature type="region of interest" description="Disordered" evidence="1">
    <location>
        <begin position="176"/>
        <end position="205"/>
    </location>
</feature>
<sequence>MDNRARAAMIRKVERKIKSRYRKMCVWCFLIALLIGLVLGFLIARQLFPAQSSSGAENEPVVTATPLPALQGPAQATEAPQLATATPTPMITESPTPVPTPTPSPTVDIPGFFGLSSQDLGIAEETAAPTEAPTPDPTPEATQQAVQVVQTPDPTQANGLLTITPTPAVANVENGLFGGQTTTPTQEEQVTQPVEQDPSAKGGKSNPYLLDEVFTFDTEVLSSGWPRTNTADTSYDTVRLSISLNNYLTPDYFAANYSSKYRLTGTEAGAELTVSVESSTGTAAIMPQNAIDIVFENEAGLEIEGYQIMDAEISGQYEIAIQPGQTQTVYKRFAYNESEDMRYMVVKYYVGGQEYKAYFRLEVAEPDIVYEELTNGSRGDAVQNLQQRLISLGYLDDAADGIFGSNTANAIRAAQEQAGMTSTGVADNEFQQYIYSASAQPAA</sequence>
<comment type="caution">
    <text evidence="3">The sequence shown here is derived from an EMBL/GenBank/DDBJ whole genome shotgun (WGS) entry which is preliminary data.</text>
</comment>
<feature type="region of interest" description="Disordered" evidence="1">
    <location>
        <begin position="87"/>
        <end position="114"/>
    </location>
</feature>
<dbReference type="Gene3D" id="1.10.101.10">
    <property type="entry name" value="PGBD-like superfamily/PGBD"/>
    <property type="match status" value="1"/>
</dbReference>
<dbReference type="InterPro" id="IPR036366">
    <property type="entry name" value="PGBDSf"/>
</dbReference>
<reference evidence="3" key="1">
    <citation type="submission" date="2020-10" db="EMBL/GenBank/DDBJ databases">
        <authorList>
            <person name="Gilroy R."/>
        </authorList>
    </citation>
    <scope>NUCLEOTIDE SEQUENCE</scope>
    <source>
        <strain evidence="3">ChiSjej6B24-2974</strain>
    </source>
</reference>
<dbReference type="EMBL" id="DVFZ01000110">
    <property type="protein sequence ID" value="HIQ83813.1"/>
    <property type="molecule type" value="Genomic_DNA"/>
</dbReference>
<reference evidence="3" key="2">
    <citation type="journal article" date="2021" name="PeerJ">
        <title>Extensive microbial diversity within the chicken gut microbiome revealed by metagenomics and culture.</title>
        <authorList>
            <person name="Gilroy R."/>
            <person name="Ravi A."/>
            <person name="Getino M."/>
            <person name="Pursley I."/>
            <person name="Horton D.L."/>
            <person name="Alikhan N.F."/>
            <person name="Baker D."/>
            <person name="Gharbi K."/>
            <person name="Hall N."/>
            <person name="Watson M."/>
            <person name="Adriaenssens E.M."/>
            <person name="Foster-Nyarko E."/>
            <person name="Jarju S."/>
            <person name="Secka A."/>
            <person name="Antonio M."/>
            <person name="Oren A."/>
            <person name="Chaudhuri R.R."/>
            <person name="La Ragione R."/>
            <person name="Hildebrand F."/>
            <person name="Pallen M.J."/>
        </authorList>
    </citation>
    <scope>NUCLEOTIDE SEQUENCE</scope>
    <source>
        <strain evidence="3">ChiSjej6B24-2974</strain>
    </source>
</reference>
<evidence type="ECO:0000313" key="3">
    <source>
        <dbReference type="EMBL" id="HIQ83813.1"/>
    </source>
</evidence>
<feature type="compositionally biased region" description="Low complexity" evidence="1">
    <location>
        <begin position="180"/>
        <end position="196"/>
    </location>
</feature>
<name>A0A9D1CXL2_9FIRM</name>
<organism evidence="3 4">
    <name type="scientific">Candidatus Pullichristensenella stercorigallinarum</name>
    <dbReference type="NCBI Taxonomy" id="2840909"/>
    <lineage>
        <taxon>Bacteria</taxon>
        <taxon>Bacillati</taxon>
        <taxon>Bacillota</taxon>
        <taxon>Clostridia</taxon>
        <taxon>Candidatus Pullichristensenella</taxon>
    </lineage>
</organism>
<dbReference type="SUPFAM" id="SSF47090">
    <property type="entry name" value="PGBD-like"/>
    <property type="match status" value="1"/>
</dbReference>
<dbReference type="AlphaFoldDB" id="A0A9D1CXL2"/>